<keyword evidence="8" id="KW-0326">Glycosidase</keyword>
<gene>
    <name evidence="11" type="ORF">CY34DRAFT_38840</name>
</gene>
<evidence type="ECO:0000313" key="12">
    <source>
        <dbReference type="Proteomes" id="UP000054485"/>
    </source>
</evidence>
<dbReference type="EC" id="3.2.1.21" evidence="4"/>
<reference evidence="11 12" key="1">
    <citation type="submission" date="2014-04" db="EMBL/GenBank/DDBJ databases">
        <authorList>
            <consortium name="DOE Joint Genome Institute"/>
            <person name="Kuo A."/>
            <person name="Ruytinx J."/>
            <person name="Rineau F."/>
            <person name="Colpaert J."/>
            <person name="Kohler A."/>
            <person name="Nagy L.G."/>
            <person name="Floudas D."/>
            <person name="Copeland A."/>
            <person name="Barry K.W."/>
            <person name="Cichocki N."/>
            <person name="Veneault-Fourrey C."/>
            <person name="LaButti K."/>
            <person name="Lindquist E.A."/>
            <person name="Lipzen A."/>
            <person name="Lundell T."/>
            <person name="Morin E."/>
            <person name="Murat C."/>
            <person name="Sun H."/>
            <person name="Tunlid A."/>
            <person name="Henrissat B."/>
            <person name="Grigoriev I.V."/>
            <person name="Hibbett D.S."/>
            <person name="Martin F."/>
            <person name="Nordberg H.P."/>
            <person name="Cantor M.N."/>
            <person name="Hua S.X."/>
        </authorList>
    </citation>
    <scope>NUCLEOTIDE SEQUENCE [LARGE SCALE GENOMIC DNA]</scope>
    <source>
        <strain evidence="11 12">UH-Slu-Lm8-n1</strain>
    </source>
</reference>
<evidence type="ECO:0000256" key="6">
    <source>
        <dbReference type="ARBA" id="ARBA00023001"/>
    </source>
</evidence>
<feature type="domain" description="Glycoside hydrolase family 3 C-terminal" evidence="10">
    <location>
        <begin position="1"/>
        <end position="139"/>
    </location>
</feature>
<keyword evidence="7" id="KW-0119">Carbohydrate metabolism</keyword>
<evidence type="ECO:0000259" key="10">
    <source>
        <dbReference type="Pfam" id="PF01915"/>
    </source>
</evidence>
<dbReference type="STRING" id="930992.A0A0D0A1G6"/>
<dbReference type="InterPro" id="IPR036881">
    <property type="entry name" value="Glyco_hydro_3_C_sf"/>
</dbReference>
<dbReference type="AlphaFoldDB" id="A0A0D0A1G6"/>
<evidence type="ECO:0000256" key="9">
    <source>
        <dbReference type="ARBA" id="ARBA00023326"/>
    </source>
</evidence>
<evidence type="ECO:0000256" key="7">
    <source>
        <dbReference type="ARBA" id="ARBA00023277"/>
    </source>
</evidence>
<dbReference type="GO" id="GO:0008422">
    <property type="term" value="F:beta-glucosidase activity"/>
    <property type="evidence" value="ECO:0007669"/>
    <property type="project" value="UniProtKB-EC"/>
</dbReference>
<comment type="similarity">
    <text evidence="3">Belongs to the glycosyl hydrolase 3 family.</text>
</comment>
<keyword evidence="5" id="KW-0378">Hydrolase</keyword>
<dbReference type="PANTHER" id="PTHR42715">
    <property type="entry name" value="BETA-GLUCOSIDASE"/>
    <property type="match status" value="1"/>
</dbReference>
<evidence type="ECO:0000256" key="8">
    <source>
        <dbReference type="ARBA" id="ARBA00023295"/>
    </source>
</evidence>
<evidence type="ECO:0000256" key="2">
    <source>
        <dbReference type="ARBA" id="ARBA00004987"/>
    </source>
</evidence>
<evidence type="ECO:0000256" key="5">
    <source>
        <dbReference type="ARBA" id="ARBA00022801"/>
    </source>
</evidence>
<evidence type="ECO:0000313" key="11">
    <source>
        <dbReference type="EMBL" id="KIK31974.1"/>
    </source>
</evidence>
<protein>
    <recommendedName>
        <fullName evidence="4">beta-glucosidase</fullName>
        <ecNumber evidence="4">3.2.1.21</ecNumber>
    </recommendedName>
</protein>
<dbReference type="InParanoid" id="A0A0D0A1G6"/>
<dbReference type="Gene3D" id="3.40.50.1700">
    <property type="entry name" value="Glycoside hydrolase family 3 C-terminal domain"/>
    <property type="match status" value="1"/>
</dbReference>
<accession>A0A0D0A1G6</accession>
<dbReference type="GO" id="GO:0030245">
    <property type="term" value="P:cellulose catabolic process"/>
    <property type="evidence" value="ECO:0007669"/>
    <property type="project" value="UniProtKB-KW"/>
</dbReference>
<comment type="pathway">
    <text evidence="2">Glycan metabolism; cellulose degradation.</text>
</comment>
<keyword evidence="6" id="KW-0136">Cellulose degradation</keyword>
<proteinExistence type="inferred from homology"/>
<name>A0A0D0A1G6_9AGAM</name>
<comment type="catalytic activity">
    <reaction evidence="1">
        <text>Hydrolysis of terminal, non-reducing beta-D-glucosyl residues with release of beta-D-glucose.</text>
        <dbReference type="EC" id="3.2.1.21"/>
    </reaction>
</comment>
<feature type="non-terminal residue" evidence="11">
    <location>
        <position position="1"/>
    </location>
</feature>
<dbReference type="InterPro" id="IPR002772">
    <property type="entry name" value="Glyco_hydro_3_C"/>
</dbReference>
<reference evidence="12" key="2">
    <citation type="submission" date="2015-01" db="EMBL/GenBank/DDBJ databases">
        <title>Evolutionary Origins and Diversification of the Mycorrhizal Mutualists.</title>
        <authorList>
            <consortium name="DOE Joint Genome Institute"/>
            <consortium name="Mycorrhizal Genomics Consortium"/>
            <person name="Kohler A."/>
            <person name="Kuo A."/>
            <person name="Nagy L.G."/>
            <person name="Floudas D."/>
            <person name="Copeland A."/>
            <person name="Barry K.W."/>
            <person name="Cichocki N."/>
            <person name="Veneault-Fourrey C."/>
            <person name="LaButti K."/>
            <person name="Lindquist E.A."/>
            <person name="Lipzen A."/>
            <person name="Lundell T."/>
            <person name="Morin E."/>
            <person name="Murat C."/>
            <person name="Riley R."/>
            <person name="Ohm R."/>
            <person name="Sun H."/>
            <person name="Tunlid A."/>
            <person name="Henrissat B."/>
            <person name="Grigoriev I.V."/>
            <person name="Hibbett D.S."/>
            <person name="Martin F."/>
        </authorList>
    </citation>
    <scope>NUCLEOTIDE SEQUENCE [LARGE SCALE GENOMIC DNA]</scope>
    <source>
        <strain evidence="12">UH-Slu-Lm8-n1</strain>
    </source>
</reference>
<dbReference type="SUPFAM" id="SSF52279">
    <property type="entry name" value="Beta-D-glucan exohydrolase, C-terminal domain"/>
    <property type="match status" value="1"/>
</dbReference>
<dbReference type="HOGENOM" id="CLU_113966_0_0_1"/>
<dbReference type="PANTHER" id="PTHR42715:SF2">
    <property type="entry name" value="BETA-GLUCOSIDASE F-RELATED"/>
    <property type="match status" value="1"/>
</dbReference>
<keyword evidence="12" id="KW-1185">Reference proteome</keyword>
<dbReference type="Proteomes" id="UP000054485">
    <property type="component" value="Unassembled WGS sequence"/>
</dbReference>
<dbReference type="Pfam" id="PF01915">
    <property type="entry name" value="Glyco_hydro_3_C"/>
    <property type="match status" value="1"/>
</dbReference>
<keyword evidence="9" id="KW-0624">Polysaccharide degradation</keyword>
<evidence type="ECO:0000256" key="4">
    <source>
        <dbReference type="ARBA" id="ARBA00012744"/>
    </source>
</evidence>
<evidence type="ECO:0000256" key="1">
    <source>
        <dbReference type="ARBA" id="ARBA00000448"/>
    </source>
</evidence>
<dbReference type="EMBL" id="KN836492">
    <property type="protein sequence ID" value="KIK31974.1"/>
    <property type="molecule type" value="Genomic_DNA"/>
</dbReference>
<dbReference type="OrthoDB" id="416222at2759"/>
<feature type="non-terminal residue" evidence="11">
    <location>
        <position position="141"/>
    </location>
</feature>
<evidence type="ECO:0000256" key="3">
    <source>
        <dbReference type="ARBA" id="ARBA00005336"/>
    </source>
</evidence>
<organism evidence="11 12">
    <name type="scientific">Suillus luteus UH-Slu-Lm8-n1</name>
    <dbReference type="NCBI Taxonomy" id="930992"/>
    <lineage>
        <taxon>Eukaryota</taxon>
        <taxon>Fungi</taxon>
        <taxon>Dikarya</taxon>
        <taxon>Basidiomycota</taxon>
        <taxon>Agaricomycotina</taxon>
        <taxon>Agaricomycetes</taxon>
        <taxon>Agaricomycetidae</taxon>
        <taxon>Boletales</taxon>
        <taxon>Suillineae</taxon>
        <taxon>Suillaceae</taxon>
        <taxon>Suillus</taxon>
    </lineage>
</organism>
<dbReference type="InterPro" id="IPR050288">
    <property type="entry name" value="Cellulose_deg_GH3"/>
</dbReference>
<sequence>YLISPLEGIQERARQDGSSTFWDFDNWNTNPAVTIAFGQAVALVFTSSDSGDGLFTVDGNEGDRNNLTAWNNTDNLIFAVATQNNNTIVVVNNVGPLVVEPWIEHPNITAVVWVGIQGQQAGNAIADVLYGASNPSGRLLY</sequence>